<comment type="caution">
    <text evidence="2">The sequence shown here is derived from an EMBL/GenBank/DDBJ whole genome shotgun (WGS) entry which is preliminary data.</text>
</comment>
<dbReference type="RefSeq" id="XP_046041454.1">
    <property type="nucleotide sequence ID" value="XM_046185415.1"/>
</dbReference>
<dbReference type="EMBL" id="JAGMUX010000032">
    <property type="protein sequence ID" value="KAH7210683.1"/>
    <property type="molecule type" value="Genomic_DNA"/>
</dbReference>
<sequence>MNDELREQNDRLITENEELKEKLQGLHSSIYISNMKIRSHSFSPNRRININYSVRSTRKRAGSKPYIQLRGPQ</sequence>
<organism evidence="2 3">
    <name type="scientific">Fusarium redolens</name>
    <dbReference type="NCBI Taxonomy" id="48865"/>
    <lineage>
        <taxon>Eukaryota</taxon>
        <taxon>Fungi</taxon>
        <taxon>Dikarya</taxon>
        <taxon>Ascomycota</taxon>
        <taxon>Pezizomycotina</taxon>
        <taxon>Sordariomycetes</taxon>
        <taxon>Hypocreomycetidae</taxon>
        <taxon>Hypocreales</taxon>
        <taxon>Nectriaceae</taxon>
        <taxon>Fusarium</taxon>
        <taxon>Fusarium redolens species complex</taxon>
    </lineage>
</organism>
<feature type="coiled-coil region" evidence="1">
    <location>
        <begin position="2"/>
        <end position="29"/>
    </location>
</feature>
<dbReference type="GeneID" id="70215369"/>
<evidence type="ECO:0000313" key="2">
    <source>
        <dbReference type="EMBL" id="KAH7210683.1"/>
    </source>
</evidence>
<dbReference type="AlphaFoldDB" id="A0A9P9FV49"/>
<name>A0A9P9FV49_FUSRE</name>
<reference evidence="2" key="1">
    <citation type="journal article" date="2021" name="Nat. Commun.">
        <title>Genetic determinants of endophytism in the Arabidopsis root mycobiome.</title>
        <authorList>
            <person name="Mesny F."/>
            <person name="Miyauchi S."/>
            <person name="Thiergart T."/>
            <person name="Pickel B."/>
            <person name="Atanasova L."/>
            <person name="Karlsson M."/>
            <person name="Huettel B."/>
            <person name="Barry K.W."/>
            <person name="Haridas S."/>
            <person name="Chen C."/>
            <person name="Bauer D."/>
            <person name="Andreopoulos W."/>
            <person name="Pangilinan J."/>
            <person name="LaButti K."/>
            <person name="Riley R."/>
            <person name="Lipzen A."/>
            <person name="Clum A."/>
            <person name="Drula E."/>
            <person name="Henrissat B."/>
            <person name="Kohler A."/>
            <person name="Grigoriev I.V."/>
            <person name="Martin F.M."/>
            <person name="Hacquard S."/>
        </authorList>
    </citation>
    <scope>NUCLEOTIDE SEQUENCE</scope>
    <source>
        <strain evidence="2">MPI-CAGE-AT-0023</strain>
    </source>
</reference>
<gene>
    <name evidence="2" type="ORF">BKA55DRAFT_260263</name>
</gene>
<proteinExistence type="predicted"/>
<accession>A0A9P9FV49</accession>
<dbReference type="Proteomes" id="UP000720189">
    <property type="component" value="Unassembled WGS sequence"/>
</dbReference>
<evidence type="ECO:0000256" key="1">
    <source>
        <dbReference type="SAM" id="Coils"/>
    </source>
</evidence>
<evidence type="ECO:0000313" key="3">
    <source>
        <dbReference type="Proteomes" id="UP000720189"/>
    </source>
</evidence>
<keyword evidence="1" id="KW-0175">Coiled coil</keyword>
<keyword evidence="3" id="KW-1185">Reference proteome</keyword>
<protein>
    <submittedName>
        <fullName evidence="2">Uncharacterized protein</fullName>
    </submittedName>
</protein>